<evidence type="ECO:0000313" key="3">
    <source>
        <dbReference type="Proteomes" id="UP001370348"/>
    </source>
</evidence>
<name>A0ABZ2M7I1_9BACT</name>
<gene>
    <name evidence="2" type="ORF">LZC94_14635</name>
</gene>
<dbReference type="SUPFAM" id="SSF50998">
    <property type="entry name" value="Quinoprotein alcohol dehydrogenase-like"/>
    <property type="match status" value="1"/>
</dbReference>
<protein>
    <submittedName>
        <fullName evidence="2">Uncharacterized protein</fullName>
    </submittedName>
</protein>
<feature type="region of interest" description="Disordered" evidence="1">
    <location>
        <begin position="1"/>
        <end position="43"/>
    </location>
</feature>
<keyword evidence="3" id="KW-1185">Reference proteome</keyword>
<dbReference type="RefSeq" id="WP_394828095.1">
    <property type="nucleotide sequence ID" value="NZ_CP089984.1"/>
</dbReference>
<dbReference type="EMBL" id="CP089984">
    <property type="protein sequence ID" value="WXB18465.1"/>
    <property type="molecule type" value="Genomic_DNA"/>
</dbReference>
<accession>A0ABZ2M7I1</accession>
<reference evidence="2 3" key="1">
    <citation type="submission" date="2021-12" db="EMBL/GenBank/DDBJ databases">
        <title>Discovery of the Pendulisporaceae a myxobacterial family with distinct sporulation behavior and unique specialized metabolism.</title>
        <authorList>
            <person name="Garcia R."/>
            <person name="Popoff A."/>
            <person name="Bader C.D."/>
            <person name="Loehr J."/>
            <person name="Walesch S."/>
            <person name="Walt C."/>
            <person name="Boldt J."/>
            <person name="Bunk B."/>
            <person name="Haeckl F.J.F.P.J."/>
            <person name="Gunesch A.P."/>
            <person name="Birkelbach J."/>
            <person name="Nuebel U."/>
            <person name="Pietschmann T."/>
            <person name="Bach T."/>
            <person name="Mueller R."/>
        </authorList>
    </citation>
    <scope>NUCLEOTIDE SEQUENCE [LARGE SCALE GENOMIC DNA]</scope>
    <source>
        <strain evidence="2 3">MSr11954</strain>
    </source>
</reference>
<organism evidence="2 3">
    <name type="scientific">Pendulispora albinea</name>
    <dbReference type="NCBI Taxonomy" id="2741071"/>
    <lineage>
        <taxon>Bacteria</taxon>
        <taxon>Pseudomonadati</taxon>
        <taxon>Myxococcota</taxon>
        <taxon>Myxococcia</taxon>
        <taxon>Myxococcales</taxon>
        <taxon>Sorangiineae</taxon>
        <taxon>Pendulisporaceae</taxon>
        <taxon>Pendulispora</taxon>
    </lineage>
</organism>
<proteinExistence type="predicted"/>
<dbReference type="Proteomes" id="UP001370348">
    <property type="component" value="Chromosome"/>
</dbReference>
<dbReference type="InterPro" id="IPR011047">
    <property type="entry name" value="Quinoprotein_ADH-like_sf"/>
</dbReference>
<evidence type="ECO:0000256" key="1">
    <source>
        <dbReference type="SAM" id="MobiDB-lite"/>
    </source>
</evidence>
<evidence type="ECO:0000313" key="2">
    <source>
        <dbReference type="EMBL" id="WXB18465.1"/>
    </source>
</evidence>
<feature type="compositionally biased region" description="Pro residues" evidence="1">
    <location>
        <begin position="13"/>
        <end position="32"/>
    </location>
</feature>
<sequence>MARPEEVPLRPSESPPVPAPAAPPIAPAPAAPPIAKETPATPPAWPLAITPFSPTRLRARWAVTRPALDGDADGDGELHVRAAPGSTYIVACRKSAVLVKRIDARGRLAWSKRISGPCATISDGNVRPIAATPDGVVVALPAIGDGPGVRVLRLDTEGKIAWERSIRGAMRDLETAATRGRITICFDDKSSISFEGQTIPASHGNRIALELDDHGTHVGTYVAPASRCTYDEEHHLWMSDWASADRVTGEPRHIVLPQTNVDGWTPFEAGWVVRKKGSFVFIDHDGTSVWRVEWPTDDRDCLLTPTPIAATAQRLLAGLYLSCRPGAKTHFGDVAIRSPRSDDIIRRMIVFDMDATVMRTRAQFELEHPPEQMNHSMQFVPSADGVLAYGRFSGPLGLGSTIVSGPPVDEDYDRLPSCAGGPGSRKTYPPWPVVVSFPVR</sequence>